<reference evidence="3" key="2">
    <citation type="submission" date="2023-05" db="EMBL/GenBank/DDBJ databases">
        <authorList>
            <person name="Schelkunov M.I."/>
        </authorList>
    </citation>
    <scope>NUCLEOTIDE SEQUENCE</scope>
    <source>
        <strain evidence="3">Hsosn_3</strain>
        <tissue evidence="3">Leaf</tissue>
    </source>
</reference>
<protein>
    <submittedName>
        <fullName evidence="3">Uncharacterized protein</fullName>
    </submittedName>
</protein>
<dbReference type="EMBL" id="JAUIZM010000011">
    <property type="protein sequence ID" value="KAK1354941.1"/>
    <property type="molecule type" value="Genomic_DNA"/>
</dbReference>
<feature type="compositionally biased region" description="Pro residues" evidence="1">
    <location>
        <begin position="70"/>
        <end position="82"/>
    </location>
</feature>
<accession>A0AAD8GVR3</accession>
<name>A0AAD8GVR3_9APIA</name>
<keyword evidence="4" id="KW-1185">Reference proteome</keyword>
<reference evidence="3" key="1">
    <citation type="submission" date="2023-02" db="EMBL/GenBank/DDBJ databases">
        <title>Genome of toxic invasive species Heracleum sosnowskyi carries increased number of genes despite the absence of recent whole-genome duplications.</title>
        <authorList>
            <person name="Schelkunov M."/>
            <person name="Shtratnikova V."/>
            <person name="Makarenko M."/>
            <person name="Klepikova A."/>
            <person name="Omelchenko D."/>
            <person name="Novikova G."/>
            <person name="Obukhova E."/>
            <person name="Bogdanov V."/>
            <person name="Penin A."/>
            <person name="Logacheva M."/>
        </authorList>
    </citation>
    <scope>NUCLEOTIDE SEQUENCE</scope>
    <source>
        <strain evidence="3">Hsosn_3</strain>
        <tissue evidence="3">Leaf</tissue>
    </source>
</reference>
<feature type="region of interest" description="Disordered" evidence="1">
    <location>
        <begin position="29"/>
        <end position="136"/>
    </location>
</feature>
<proteinExistence type="predicted"/>
<evidence type="ECO:0000256" key="1">
    <source>
        <dbReference type="SAM" id="MobiDB-lite"/>
    </source>
</evidence>
<organism evidence="3 4">
    <name type="scientific">Heracleum sosnowskyi</name>
    <dbReference type="NCBI Taxonomy" id="360622"/>
    <lineage>
        <taxon>Eukaryota</taxon>
        <taxon>Viridiplantae</taxon>
        <taxon>Streptophyta</taxon>
        <taxon>Embryophyta</taxon>
        <taxon>Tracheophyta</taxon>
        <taxon>Spermatophyta</taxon>
        <taxon>Magnoliopsida</taxon>
        <taxon>eudicotyledons</taxon>
        <taxon>Gunneridae</taxon>
        <taxon>Pentapetalae</taxon>
        <taxon>asterids</taxon>
        <taxon>campanulids</taxon>
        <taxon>Apiales</taxon>
        <taxon>Apiaceae</taxon>
        <taxon>Apioideae</taxon>
        <taxon>apioid superclade</taxon>
        <taxon>Tordylieae</taxon>
        <taxon>Tordyliinae</taxon>
        <taxon>Heracleum</taxon>
    </lineage>
</organism>
<evidence type="ECO:0000313" key="3">
    <source>
        <dbReference type="EMBL" id="KAK1354941.1"/>
    </source>
</evidence>
<keyword evidence="2" id="KW-0732">Signal</keyword>
<evidence type="ECO:0000256" key="2">
    <source>
        <dbReference type="SAM" id="SignalP"/>
    </source>
</evidence>
<comment type="caution">
    <text evidence="3">The sequence shown here is derived from an EMBL/GenBank/DDBJ whole genome shotgun (WGS) entry which is preliminary data.</text>
</comment>
<feature type="compositionally biased region" description="Basic and acidic residues" evidence="1">
    <location>
        <begin position="30"/>
        <end position="68"/>
    </location>
</feature>
<evidence type="ECO:0000313" key="4">
    <source>
        <dbReference type="Proteomes" id="UP001237642"/>
    </source>
</evidence>
<sequence>MDQKTSATLLFAVLLLHSYVLLSPAASGRKLLEVEEEKMVVPRRMNTENMKDYDPVEANPKHDPDLNPHVDPPPQPDPPRQAAPPDHETNPPPDIGPPDDRSGIYHHVHHQPHPGSTPFNNIPAPAPFTTTTNYGV</sequence>
<dbReference type="AlphaFoldDB" id="A0AAD8GVR3"/>
<feature type="chain" id="PRO_5042115928" evidence="2">
    <location>
        <begin position="29"/>
        <end position="136"/>
    </location>
</feature>
<gene>
    <name evidence="3" type="ORF">POM88_048197</name>
</gene>
<feature type="signal peptide" evidence="2">
    <location>
        <begin position="1"/>
        <end position="28"/>
    </location>
</feature>
<dbReference type="Proteomes" id="UP001237642">
    <property type="component" value="Unassembled WGS sequence"/>
</dbReference>